<feature type="domain" description="PTS EIIB type-5" evidence="2">
    <location>
        <begin position="2"/>
        <end position="127"/>
    </location>
</feature>
<dbReference type="PROSITE" id="PS51102">
    <property type="entry name" value="PTS_EIIB_TYPE_5"/>
    <property type="match status" value="1"/>
</dbReference>
<proteinExistence type="predicted"/>
<sequence>MNQPIVAISPGPRGWGVPLEVQLQDKRRKIVCITGGGIHPVAQRIAELSGGEAVDGFSTIVPDAETACVVVNCGGTLRLGIFPKKGLKTVNINPVSPSGPFAAYIKPGIYVSAVGLDQIQIKKEETP</sequence>
<dbReference type="STRING" id="112903.SAMN04490178_1095"/>
<dbReference type="Proteomes" id="UP000198847">
    <property type="component" value="Unassembled WGS sequence"/>
</dbReference>
<evidence type="ECO:0000313" key="3">
    <source>
        <dbReference type="EMBL" id="SEP03379.1"/>
    </source>
</evidence>
<dbReference type="GO" id="GO:0005886">
    <property type="term" value="C:plasma membrane"/>
    <property type="evidence" value="ECO:0007669"/>
    <property type="project" value="TreeGrafter"/>
</dbReference>
<dbReference type="Pfam" id="PF03612">
    <property type="entry name" value="EIIBC-GUT_N"/>
    <property type="match status" value="1"/>
</dbReference>
<organism evidence="3 4">
    <name type="scientific">Propionispora vibrioides</name>
    <dbReference type="NCBI Taxonomy" id="112903"/>
    <lineage>
        <taxon>Bacteria</taxon>
        <taxon>Bacillati</taxon>
        <taxon>Bacillota</taxon>
        <taxon>Negativicutes</taxon>
        <taxon>Selenomonadales</taxon>
        <taxon>Sporomusaceae</taxon>
        <taxon>Propionispora</taxon>
    </lineage>
</organism>
<dbReference type="InterPro" id="IPR004702">
    <property type="entry name" value="PTS_sorb_EIIBC"/>
</dbReference>
<dbReference type="GO" id="GO:0008982">
    <property type="term" value="F:protein-N(PI)-phosphohistidine-sugar phosphotransferase activity"/>
    <property type="evidence" value="ECO:0007669"/>
    <property type="project" value="InterPro"/>
</dbReference>
<dbReference type="InterPro" id="IPR011618">
    <property type="entry name" value="PTS_EIIBC_GUT_N"/>
</dbReference>
<reference evidence="3 4" key="1">
    <citation type="submission" date="2016-10" db="EMBL/GenBank/DDBJ databases">
        <authorList>
            <person name="de Groot N.N."/>
        </authorList>
    </citation>
    <scope>NUCLEOTIDE SEQUENCE [LARGE SCALE GENOMIC DNA]</scope>
    <source>
        <strain evidence="3 4">DSM 13305</strain>
    </source>
</reference>
<evidence type="ECO:0000256" key="1">
    <source>
        <dbReference type="PROSITE-ProRule" id="PRU00425"/>
    </source>
</evidence>
<feature type="modified residue" description="Phosphocysteine; by EIIA" evidence="1">
    <location>
        <position position="73"/>
    </location>
</feature>
<evidence type="ECO:0000259" key="2">
    <source>
        <dbReference type="PROSITE" id="PS51102"/>
    </source>
</evidence>
<accession>A0A1H8UJI1</accession>
<dbReference type="RefSeq" id="WP_342725320.1">
    <property type="nucleotide sequence ID" value="NZ_FODY01000009.1"/>
</dbReference>
<dbReference type="EMBL" id="FODY01000009">
    <property type="protein sequence ID" value="SEP03379.1"/>
    <property type="molecule type" value="Genomic_DNA"/>
</dbReference>
<name>A0A1H8UJI1_9FIRM</name>
<keyword evidence="3" id="KW-0808">Transferase</keyword>
<gene>
    <name evidence="3" type="ORF">SAMN04490178_1095</name>
</gene>
<dbReference type="PANTHER" id="PTHR39427">
    <property type="match status" value="1"/>
</dbReference>
<dbReference type="GO" id="GO:0009401">
    <property type="term" value="P:phosphoenolpyruvate-dependent sugar phosphotransferase system"/>
    <property type="evidence" value="ECO:0007669"/>
    <property type="project" value="InterPro"/>
</dbReference>
<dbReference type="PANTHER" id="PTHR39427:SF1">
    <property type="entry name" value="PTS SYSTEM GLUCITOL_SORBITOL-SPECIFIC EIIB COMPONENT"/>
    <property type="match status" value="1"/>
</dbReference>
<keyword evidence="4" id="KW-1185">Reference proteome</keyword>
<evidence type="ECO:0000313" key="4">
    <source>
        <dbReference type="Proteomes" id="UP000198847"/>
    </source>
</evidence>
<dbReference type="AlphaFoldDB" id="A0A1H8UJI1"/>
<protein>
    <submittedName>
        <fullName evidence="3">Sorbitol phosphotransferase enzyme II N-terminus</fullName>
    </submittedName>
</protein>